<dbReference type="Pfam" id="PF05700">
    <property type="entry name" value="BCAS2"/>
    <property type="match status" value="1"/>
</dbReference>
<sequence>MATTTDTIVSYDSLPYIDTPPTDSELASIAQQTTSELSPSHLTAPHPRLPPLIEATFRPATLQELSRIDSGKPWTGGIDMSRYDPASCASPSALATAYASAAHVEARLANLTLLNEFGRNAWLVHNSQLEALLKGLEEELMELKTECEVVNKERKGGQVDVKPELATLEERWRRGIGRVLEVEAGAEAVRQEILKRRRKGAGGGNS</sequence>
<keyword evidence="6" id="KW-0539">Nucleus</keyword>
<dbReference type="AlphaFoldDB" id="A0A3N4J038"/>
<evidence type="ECO:0008006" key="10">
    <source>
        <dbReference type="Google" id="ProtNLM"/>
    </source>
</evidence>
<dbReference type="PANTHER" id="PTHR13296">
    <property type="entry name" value="BCAS2 PROTEIN"/>
    <property type="match status" value="1"/>
</dbReference>
<evidence type="ECO:0000256" key="6">
    <source>
        <dbReference type="ARBA" id="ARBA00023242"/>
    </source>
</evidence>
<gene>
    <name evidence="8" type="ORF">L873DRAFT_1782530</name>
</gene>
<reference evidence="8 9" key="1">
    <citation type="journal article" date="2018" name="Nat. Ecol. Evol.">
        <title>Pezizomycetes genomes reveal the molecular basis of ectomycorrhizal truffle lifestyle.</title>
        <authorList>
            <person name="Murat C."/>
            <person name="Payen T."/>
            <person name="Noel B."/>
            <person name="Kuo A."/>
            <person name="Morin E."/>
            <person name="Chen J."/>
            <person name="Kohler A."/>
            <person name="Krizsan K."/>
            <person name="Balestrini R."/>
            <person name="Da Silva C."/>
            <person name="Montanini B."/>
            <person name="Hainaut M."/>
            <person name="Levati E."/>
            <person name="Barry K.W."/>
            <person name="Belfiori B."/>
            <person name="Cichocki N."/>
            <person name="Clum A."/>
            <person name="Dockter R.B."/>
            <person name="Fauchery L."/>
            <person name="Guy J."/>
            <person name="Iotti M."/>
            <person name="Le Tacon F."/>
            <person name="Lindquist E.A."/>
            <person name="Lipzen A."/>
            <person name="Malagnac F."/>
            <person name="Mello A."/>
            <person name="Molinier V."/>
            <person name="Miyauchi S."/>
            <person name="Poulain J."/>
            <person name="Riccioni C."/>
            <person name="Rubini A."/>
            <person name="Sitrit Y."/>
            <person name="Splivallo R."/>
            <person name="Traeger S."/>
            <person name="Wang M."/>
            <person name="Zifcakova L."/>
            <person name="Wipf D."/>
            <person name="Zambonelli A."/>
            <person name="Paolocci F."/>
            <person name="Nowrousian M."/>
            <person name="Ottonello S."/>
            <person name="Baldrian P."/>
            <person name="Spatafora J.W."/>
            <person name="Henrissat B."/>
            <person name="Nagy L.G."/>
            <person name="Aury J.M."/>
            <person name="Wincker P."/>
            <person name="Grigoriev I.V."/>
            <person name="Bonfante P."/>
            <person name="Martin F.M."/>
        </authorList>
    </citation>
    <scope>NUCLEOTIDE SEQUENCE [LARGE SCALE GENOMIC DNA]</scope>
    <source>
        <strain evidence="8 9">120613-1</strain>
    </source>
</reference>
<dbReference type="GO" id="GO:0006397">
    <property type="term" value="P:mRNA processing"/>
    <property type="evidence" value="ECO:0007669"/>
    <property type="project" value="UniProtKB-KW"/>
</dbReference>
<keyword evidence="9" id="KW-1185">Reference proteome</keyword>
<name>A0A3N4J038_9PEZI</name>
<evidence type="ECO:0000256" key="3">
    <source>
        <dbReference type="ARBA" id="ARBA00022664"/>
    </source>
</evidence>
<keyword evidence="3" id="KW-0507">mRNA processing</keyword>
<dbReference type="GO" id="GO:0008380">
    <property type="term" value="P:RNA splicing"/>
    <property type="evidence" value="ECO:0007669"/>
    <property type="project" value="UniProtKB-KW"/>
</dbReference>
<evidence type="ECO:0000256" key="1">
    <source>
        <dbReference type="ARBA" id="ARBA00004123"/>
    </source>
</evidence>
<evidence type="ECO:0000256" key="4">
    <source>
        <dbReference type="ARBA" id="ARBA00022728"/>
    </source>
</evidence>
<proteinExistence type="inferred from homology"/>
<comment type="similarity">
    <text evidence="2">Belongs to the SPF27 family.</text>
</comment>
<protein>
    <recommendedName>
        <fullName evidence="10">Breast carcinoma amplified sequence 2</fullName>
    </recommendedName>
</protein>
<dbReference type="STRING" id="1336337.A0A3N4J038"/>
<keyword evidence="7" id="KW-0175">Coiled coil</keyword>
<evidence type="ECO:0000256" key="5">
    <source>
        <dbReference type="ARBA" id="ARBA00023187"/>
    </source>
</evidence>
<dbReference type="GO" id="GO:0000974">
    <property type="term" value="C:Prp19 complex"/>
    <property type="evidence" value="ECO:0007669"/>
    <property type="project" value="TreeGrafter"/>
</dbReference>
<keyword evidence="5" id="KW-0508">mRNA splicing</keyword>
<evidence type="ECO:0000313" key="9">
    <source>
        <dbReference type="Proteomes" id="UP000276215"/>
    </source>
</evidence>
<accession>A0A3N4J038</accession>
<evidence type="ECO:0000256" key="7">
    <source>
        <dbReference type="SAM" id="Coils"/>
    </source>
</evidence>
<dbReference type="GO" id="GO:0071013">
    <property type="term" value="C:catalytic step 2 spliceosome"/>
    <property type="evidence" value="ECO:0007669"/>
    <property type="project" value="TreeGrafter"/>
</dbReference>
<evidence type="ECO:0000256" key="2">
    <source>
        <dbReference type="ARBA" id="ARBA00010788"/>
    </source>
</evidence>
<organism evidence="8 9">
    <name type="scientific">Choiromyces venosus 120613-1</name>
    <dbReference type="NCBI Taxonomy" id="1336337"/>
    <lineage>
        <taxon>Eukaryota</taxon>
        <taxon>Fungi</taxon>
        <taxon>Dikarya</taxon>
        <taxon>Ascomycota</taxon>
        <taxon>Pezizomycotina</taxon>
        <taxon>Pezizomycetes</taxon>
        <taxon>Pezizales</taxon>
        <taxon>Tuberaceae</taxon>
        <taxon>Choiromyces</taxon>
    </lineage>
</organism>
<dbReference type="EMBL" id="ML120519">
    <property type="protein sequence ID" value="RPA90617.1"/>
    <property type="molecule type" value="Genomic_DNA"/>
</dbReference>
<dbReference type="GO" id="GO:0071011">
    <property type="term" value="C:precatalytic spliceosome"/>
    <property type="evidence" value="ECO:0007669"/>
    <property type="project" value="TreeGrafter"/>
</dbReference>
<dbReference type="OrthoDB" id="205794at2759"/>
<dbReference type="PANTHER" id="PTHR13296:SF0">
    <property type="entry name" value="PRE-MRNA-SPLICING FACTOR SPF27"/>
    <property type="match status" value="1"/>
</dbReference>
<dbReference type="InterPro" id="IPR008409">
    <property type="entry name" value="SPF27"/>
</dbReference>
<dbReference type="Proteomes" id="UP000276215">
    <property type="component" value="Unassembled WGS sequence"/>
</dbReference>
<keyword evidence="4" id="KW-0747">Spliceosome</keyword>
<evidence type="ECO:0000313" key="8">
    <source>
        <dbReference type="EMBL" id="RPA90617.1"/>
    </source>
</evidence>
<comment type="subcellular location">
    <subcellularLocation>
        <location evidence="1">Nucleus</location>
    </subcellularLocation>
</comment>
<feature type="coiled-coil region" evidence="7">
    <location>
        <begin position="126"/>
        <end position="153"/>
    </location>
</feature>